<keyword evidence="2" id="KW-1133">Transmembrane helix</keyword>
<name>A0ABI7YW31_FELCA</name>
<evidence type="ECO:0000313" key="3">
    <source>
        <dbReference type="Ensembl" id="ENSFCTP00005039093.1"/>
    </source>
</evidence>
<keyword evidence="2" id="KW-0812">Transmembrane</keyword>
<keyword evidence="2" id="KW-0472">Membrane</keyword>
<sequence length="125" mass="13574">MAGGAVAGARGAGGSRMPENISYANCCEAGELAMRPDWPGTGRARPSGTARPLWEAPALSTVLIVTTAVDVVGNLLVILSVLRNRKLRNAETAKWNAWEEKEGGPQKKRREPMKEQSRREKFSNL</sequence>
<evidence type="ECO:0000313" key="4">
    <source>
        <dbReference type="Proteomes" id="UP000823872"/>
    </source>
</evidence>
<feature type="compositionally biased region" description="Basic and acidic residues" evidence="1">
    <location>
        <begin position="112"/>
        <end position="125"/>
    </location>
</feature>
<accession>A0ABI7YW31</accession>
<evidence type="ECO:0000256" key="2">
    <source>
        <dbReference type="SAM" id="Phobius"/>
    </source>
</evidence>
<evidence type="ECO:0008006" key="5">
    <source>
        <dbReference type="Google" id="ProtNLM"/>
    </source>
</evidence>
<dbReference type="Proteomes" id="UP000823872">
    <property type="component" value="Chromosome D1"/>
</dbReference>
<reference evidence="3 4" key="1">
    <citation type="submission" date="2021-02" db="EMBL/GenBank/DDBJ databases">
        <title>Safari Cat Assemblies.</title>
        <authorList>
            <person name="Bredemeyer K.R."/>
            <person name="Murphy W.J."/>
        </authorList>
    </citation>
    <scope>NUCLEOTIDE SEQUENCE [LARGE SCALE GENOMIC DNA]</scope>
</reference>
<reference evidence="3" key="3">
    <citation type="submission" date="2025-09" db="UniProtKB">
        <authorList>
            <consortium name="Ensembl"/>
        </authorList>
    </citation>
    <scope>IDENTIFICATION</scope>
    <source>
        <strain evidence="3">breed Abyssinian</strain>
    </source>
</reference>
<feature type="region of interest" description="Disordered" evidence="1">
    <location>
        <begin position="92"/>
        <end position="125"/>
    </location>
</feature>
<reference evidence="3" key="2">
    <citation type="submission" date="2025-08" db="UniProtKB">
        <authorList>
            <consortium name="Ensembl"/>
        </authorList>
    </citation>
    <scope>IDENTIFICATION</scope>
    <source>
        <strain evidence="3">breed Abyssinian</strain>
    </source>
</reference>
<protein>
    <recommendedName>
        <fullName evidence="5">Melatonin receptor 1B</fullName>
    </recommendedName>
</protein>
<keyword evidence="4" id="KW-1185">Reference proteome</keyword>
<dbReference type="Ensembl" id="ENSFCTT00005053214.1">
    <property type="protein sequence ID" value="ENSFCTP00005039093.1"/>
    <property type="gene ID" value="ENSFCTG00005018498.1"/>
</dbReference>
<feature type="transmembrane region" description="Helical" evidence="2">
    <location>
        <begin position="58"/>
        <end position="82"/>
    </location>
</feature>
<dbReference type="GeneTree" id="ENSGT00940000162341"/>
<organism evidence="3 4">
    <name type="scientific">Felis catus</name>
    <name type="common">Cat</name>
    <name type="synonym">Felis silvestris catus</name>
    <dbReference type="NCBI Taxonomy" id="9685"/>
    <lineage>
        <taxon>Eukaryota</taxon>
        <taxon>Metazoa</taxon>
        <taxon>Chordata</taxon>
        <taxon>Craniata</taxon>
        <taxon>Vertebrata</taxon>
        <taxon>Euteleostomi</taxon>
        <taxon>Mammalia</taxon>
        <taxon>Eutheria</taxon>
        <taxon>Laurasiatheria</taxon>
        <taxon>Carnivora</taxon>
        <taxon>Feliformia</taxon>
        <taxon>Felidae</taxon>
        <taxon>Felinae</taxon>
        <taxon>Felis</taxon>
    </lineage>
</organism>
<gene>
    <name evidence="3" type="primary">MTNR1B</name>
</gene>
<evidence type="ECO:0000256" key="1">
    <source>
        <dbReference type="SAM" id="MobiDB-lite"/>
    </source>
</evidence>
<proteinExistence type="predicted"/>